<dbReference type="Proteomes" id="UP000006718">
    <property type="component" value="Chromosome 7"/>
</dbReference>
<proteinExistence type="predicted"/>
<reference evidence="1" key="3">
    <citation type="submission" date="2025-08" db="UniProtKB">
        <authorList>
            <consortium name="Ensembl"/>
        </authorList>
    </citation>
    <scope>IDENTIFICATION</scope>
    <source>
        <strain evidence="1">17573</strain>
    </source>
</reference>
<reference evidence="1" key="2">
    <citation type="submission" date="2019-01" db="EMBL/GenBank/DDBJ databases">
        <authorList>
            <person name="Graves T."/>
            <person name="Eichler E.E."/>
            <person name="Wilson R.K."/>
        </authorList>
    </citation>
    <scope>NUCLEOTIDE SEQUENCE [LARGE SCALE GENOMIC DNA]</scope>
    <source>
        <strain evidence="1">17573</strain>
    </source>
</reference>
<evidence type="ECO:0000313" key="1">
    <source>
        <dbReference type="Ensembl" id="ENSMMUP00000073193.1"/>
    </source>
</evidence>
<reference evidence="2" key="1">
    <citation type="journal article" date="2007" name="Science">
        <title>Evolutionary and biomedical insights from the rhesus macaque genome.</title>
        <authorList>
            <person name="Gibbs R.A."/>
            <person name="Rogers J."/>
            <person name="Katze M.G."/>
            <person name="Bumgarner R."/>
            <person name="Weinstock G.M."/>
            <person name="Mardis E.R."/>
            <person name="Remington K.A."/>
            <person name="Strausberg R.L."/>
            <person name="Venter J.C."/>
            <person name="Wilson R.K."/>
            <person name="Batzer M.A."/>
            <person name="Bustamante C.D."/>
            <person name="Eichler E.E."/>
            <person name="Hahn M.W."/>
            <person name="Hardison R.C."/>
            <person name="Makova K.D."/>
            <person name="Miller W."/>
            <person name="Milosavljevic A."/>
            <person name="Palermo R.E."/>
            <person name="Siepel A."/>
            <person name="Sikela J.M."/>
            <person name="Attaway T."/>
            <person name="Bell S."/>
            <person name="Bernard K.E."/>
            <person name="Buhay C.J."/>
            <person name="Chandrabose M.N."/>
            <person name="Dao M."/>
            <person name="Davis C."/>
            <person name="Delehaunty K.D."/>
            <person name="Ding Y."/>
            <person name="Dinh H.H."/>
            <person name="Dugan-Rocha S."/>
            <person name="Fulton L.A."/>
            <person name="Gabisi R.A."/>
            <person name="Garner T.T."/>
            <person name="Godfrey J."/>
            <person name="Hawes A.C."/>
            <person name="Hernandez J."/>
            <person name="Hines S."/>
            <person name="Holder M."/>
            <person name="Hume J."/>
            <person name="Jhangiani S.N."/>
            <person name="Joshi V."/>
            <person name="Khan Z.M."/>
            <person name="Kirkness E.F."/>
            <person name="Cree A."/>
            <person name="Fowler R.G."/>
            <person name="Lee S."/>
            <person name="Lewis L.R."/>
            <person name="Li Z."/>
            <person name="Liu Y.-S."/>
            <person name="Moore S.M."/>
            <person name="Muzny D."/>
            <person name="Nazareth L.V."/>
            <person name="Ngo D.N."/>
            <person name="Okwuonu G.O."/>
            <person name="Pai G."/>
            <person name="Parker D."/>
            <person name="Paul H.A."/>
            <person name="Pfannkoch C."/>
            <person name="Pohl C.S."/>
            <person name="Rogers Y.-H.C."/>
            <person name="Ruiz S.J."/>
            <person name="Sabo A."/>
            <person name="Santibanez J."/>
            <person name="Schneider B.W."/>
            <person name="Smith S.M."/>
            <person name="Sodergren E."/>
            <person name="Svatek A.F."/>
            <person name="Utterback T.R."/>
            <person name="Vattathil S."/>
            <person name="Warren W."/>
            <person name="White C.S."/>
            <person name="Chinwalla A.T."/>
            <person name="Feng Y."/>
            <person name="Halpern A.L."/>
            <person name="Hillier L.W."/>
            <person name="Huang X."/>
            <person name="Minx P."/>
            <person name="Nelson J.O."/>
            <person name="Pepin K.H."/>
            <person name="Qin X."/>
            <person name="Sutton G.G."/>
            <person name="Venter E."/>
            <person name="Walenz B.P."/>
            <person name="Wallis J.W."/>
            <person name="Worley K.C."/>
            <person name="Yang S.-P."/>
            <person name="Jones S.M."/>
            <person name="Marra M.A."/>
            <person name="Rocchi M."/>
            <person name="Schein J.E."/>
            <person name="Baertsch R."/>
            <person name="Clarke L."/>
            <person name="Csuros M."/>
            <person name="Glasscock J."/>
            <person name="Harris R.A."/>
            <person name="Havlak P."/>
            <person name="Jackson A.R."/>
            <person name="Jiang H."/>
            <person name="Liu Y."/>
            <person name="Messina D.N."/>
            <person name="Shen Y."/>
            <person name="Song H.X.-Z."/>
            <person name="Wylie T."/>
            <person name="Zhang L."/>
            <person name="Birney E."/>
            <person name="Han K."/>
            <person name="Konkel M.K."/>
            <person name="Lee J."/>
            <person name="Smit A.F.A."/>
            <person name="Ullmer B."/>
            <person name="Wang H."/>
            <person name="Xing J."/>
            <person name="Burhans R."/>
            <person name="Cheng Z."/>
            <person name="Karro J.E."/>
            <person name="Ma J."/>
            <person name="Raney B."/>
            <person name="She X."/>
            <person name="Cox M.J."/>
            <person name="Demuth J.P."/>
            <person name="Dumas L.J."/>
            <person name="Han S.-G."/>
            <person name="Hopkins J."/>
            <person name="Karimpour-Fard A."/>
            <person name="Kim Y.H."/>
            <person name="Pollack J.R."/>
            <person name="Vinar T."/>
            <person name="Addo-Quaye C."/>
            <person name="Degenhardt J."/>
            <person name="Denby A."/>
            <person name="Hubisz M.J."/>
            <person name="Indap A."/>
            <person name="Kosiol C."/>
            <person name="Lahn B.T."/>
            <person name="Lawson H.A."/>
            <person name="Marklein A."/>
            <person name="Nielsen R."/>
            <person name="Vallender E.J."/>
            <person name="Clark A.G."/>
            <person name="Ferguson B."/>
            <person name="Hernandez R.D."/>
            <person name="Hirani K."/>
            <person name="Kehrer-Sawatzki H."/>
            <person name="Kolb J."/>
            <person name="Patil S."/>
            <person name="Pu L.-L."/>
            <person name="Ren Y."/>
            <person name="Smith D.G."/>
            <person name="Wheeler D.A."/>
            <person name="Schenck I."/>
            <person name="Ball E.V."/>
            <person name="Chen R."/>
            <person name="Cooper D.N."/>
            <person name="Giardine B."/>
            <person name="Hsu F."/>
            <person name="Kent W.J."/>
            <person name="Lesk A."/>
            <person name="Nelson D.L."/>
            <person name="O'brien W.E."/>
            <person name="Pruefer K."/>
            <person name="Stenson P.D."/>
            <person name="Wallace J.C."/>
            <person name="Ke H."/>
            <person name="Liu X.-M."/>
            <person name="Wang P."/>
            <person name="Xiang A.P."/>
            <person name="Yang F."/>
            <person name="Barber G.P."/>
            <person name="Haussler D."/>
            <person name="Karolchik D."/>
            <person name="Kern A.D."/>
            <person name="Kuhn R.M."/>
            <person name="Smith K.E."/>
            <person name="Zwieg A.S."/>
        </authorList>
    </citation>
    <scope>NUCLEOTIDE SEQUENCE [LARGE SCALE GENOMIC DNA]</scope>
    <source>
        <strain evidence="2">17573</strain>
    </source>
</reference>
<protein>
    <submittedName>
        <fullName evidence="1">Uncharacterized protein</fullName>
    </submittedName>
</protein>
<dbReference type="GeneTree" id="ENSGT01150000286943"/>
<name>A0A5F8A8B0_MACMU</name>
<dbReference type="VEuPathDB" id="HostDB:ENSMMUG00000064133"/>
<dbReference type="PANTHER" id="PTHR12138:SF135">
    <property type="entry name" value="SAM DOMAIN-CONTAINING PROTEIN"/>
    <property type="match status" value="1"/>
</dbReference>
<dbReference type="PRINTS" id="PR02045">
    <property type="entry name" value="F138DOMAIN"/>
</dbReference>
<keyword evidence="2" id="KW-1185">Reference proteome</keyword>
<accession>A0A5F8A8B0</accession>
<organism evidence="1 2">
    <name type="scientific">Macaca mulatta</name>
    <name type="common">Rhesus macaque</name>
    <dbReference type="NCBI Taxonomy" id="9544"/>
    <lineage>
        <taxon>Eukaryota</taxon>
        <taxon>Metazoa</taxon>
        <taxon>Chordata</taxon>
        <taxon>Craniata</taxon>
        <taxon>Vertebrata</taxon>
        <taxon>Euteleostomi</taxon>
        <taxon>Mammalia</taxon>
        <taxon>Eutheria</taxon>
        <taxon>Euarchontoglires</taxon>
        <taxon>Primates</taxon>
        <taxon>Haplorrhini</taxon>
        <taxon>Catarrhini</taxon>
        <taxon>Cercopithecidae</taxon>
        <taxon>Cercopithecinae</taxon>
        <taxon>Macaca</taxon>
    </lineage>
</organism>
<reference evidence="1" key="4">
    <citation type="submission" date="2025-09" db="UniProtKB">
        <authorList>
            <consortium name="Ensembl"/>
        </authorList>
    </citation>
    <scope>IDENTIFICATION</scope>
    <source>
        <strain evidence="1">17573</strain>
    </source>
</reference>
<evidence type="ECO:0000313" key="2">
    <source>
        <dbReference type="Proteomes" id="UP000006718"/>
    </source>
</evidence>
<sequence>MPLCPANLIFFFFYFLFFFFLRQGLALSPRLGFGGAISVYSNLCLSGLSHPRIPASQVAGIIGARHHVWLIFVFFIEMGFRYVAQTGLKLQSSSDRPPKMLVLQA</sequence>
<dbReference type="AlphaFoldDB" id="A0A5F8A8B0"/>
<dbReference type="InParanoid" id="A0A5F8A8B0"/>
<dbReference type="Ensembl" id="ENSMMUT00000092146.1">
    <property type="protein sequence ID" value="ENSMMUP00000073193.1"/>
    <property type="gene ID" value="ENSMMUG00000064133.1"/>
</dbReference>
<dbReference type="PANTHER" id="PTHR12138">
    <property type="entry name" value="PRIMATE-EXPANDED PROTEIN FAMILY"/>
    <property type="match status" value="1"/>
</dbReference>